<evidence type="ECO:0000256" key="2">
    <source>
        <dbReference type="ARBA" id="ARBA00022737"/>
    </source>
</evidence>
<dbReference type="InterPro" id="IPR036322">
    <property type="entry name" value="WD40_repeat_dom_sf"/>
</dbReference>
<dbReference type="Proteomes" id="UP000087171">
    <property type="component" value="Chromosome Ca6"/>
</dbReference>
<dbReference type="KEGG" id="cam:101510067"/>
<keyword evidence="2" id="KW-0677">Repeat</keyword>
<dbReference type="Pfam" id="PF00400">
    <property type="entry name" value="WD40"/>
    <property type="match status" value="3"/>
</dbReference>
<dbReference type="STRING" id="3827.A0A1S2YEC0"/>
<dbReference type="InterPro" id="IPR020472">
    <property type="entry name" value="WD40_PAC1"/>
</dbReference>
<evidence type="ECO:0000313" key="4">
    <source>
        <dbReference type="Proteomes" id="UP000087171"/>
    </source>
</evidence>
<dbReference type="InterPro" id="IPR001680">
    <property type="entry name" value="WD40_rpt"/>
</dbReference>
<dbReference type="AlphaFoldDB" id="A0A1S2YEC0"/>
<feature type="repeat" description="WD" evidence="3">
    <location>
        <begin position="360"/>
        <end position="400"/>
    </location>
</feature>
<proteinExistence type="predicted"/>
<dbReference type="SMART" id="SM00320">
    <property type="entry name" value="WD40"/>
    <property type="match status" value="7"/>
</dbReference>
<evidence type="ECO:0000256" key="3">
    <source>
        <dbReference type="PROSITE-ProRule" id="PRU00221"/>
    </source>
</evidence>
<keyword evidence="1 3" id="KW-0853">WD repeat</keyword>
<dbReference type="GeneID" id="101510067"/>
<dbReference type="PANTHER" id="PTHR14221">
    <property type="entry name" value="WD REPEAT DOMAIN 44"/>
    <property type="match status" value="1"/>
</dbReference>
<dbReference type="OrthoDB" id="408728at2759"/>
<evidence type="ECO:0000256" key="1">
    <source>
        <dbReference type="ARBA" id="ARBA00022574"/>
    </source>
</evidence>
<dbReference type="PROSITE" id="PS50294">
    <property type="entry name" value="WD_REPEATS_REGION"/>
    <property type="match status" value="3"/>
</dbReference>
<dbReference type="PANTHER" id="PTHR14221:SF5">
    <property type="entry name" value="TRANSDUCIN_WD40 REPEAT-LIKE SUPERFAMILY PROTEIN"/>
    <property type="match status" value="1"/>
</dbReference>
<gene>
    <name evidence="5" type="primary">LOC101510067</name>
</gene>
<name>A0A1S2YEC0_CICAR</name>
<reference evidence="5" key="2">
    <citation type="submission" date="2025-08" db="UniProtKB">
        <authorList>
            <consortium name="RefSeq"/>
        </authorList>
    </citation>
    <scope>IDENTIFICATION</scope>
    <source>
        <tissue evidence="5">Etiolated seedlings</tissue>
    </source>
</reference>
<dbReference type="Gene3D" id="2.130.10.10">
    <property type="entry name" value="YVTN repeat-like/Quinoprotein amine dehydrogenase"/>
    <property type="match status" value="1"/>
</dbReference>
<feature type="repeat" description="WD" evidence="3">
    <location>
        <begin position="255"/>
        <end position="296"/>
    </location>
</feature>
<reference evidence="4" key="1">
    <citation type="journal article" date="2013" name="Nat. Biotechnol.">
        <title>Draft genome sequence of chickpea (Cicer arietinum) provides a resource for trait improvement.</title>
        <authorList>
            <person name="Varshney R.K."/>
            <person name="Song C."/>
            <person name="Saxena R.K."/>
            <person name="Azam S."/>
            <person name="Yu S."/>
            <person name="Sharpe A.G."/>
            <person name="Cannon S."/>
            <person name="Baek J."/>
            <person name="Rosen B.D."/>
            <person name="Tar'an B."/>
            <person name="Millan T."/>
            <person name="Zhang X."/>
            <person name="Ramsay L.D."/>
            <person name="Iwata A."/>
            <person name="Wang Y."/>
            <person name="Nelson W."/>
            <person name="Farmer A.D."/>
            <person name="Gaur P.M."/>
            <person name="Soderlund C."/>
            <person name="Penmetsa R.V."/>
            <person name="Xu C."/>
            <person name="Bharti A.K."/>
            <person name="He W."/>
            <person name="Winter P."/>
            <person name="Zhao S."/>
            <person name="Hane J.K."/>
            <person name="Carrasquilla-Garcia N."/>
            <person name="Condie J.A."/>
            <person name="Upadhyaya H.D."/>
            <person name="Luo M.C."/>
            <person name="Thudi M."/>
            <person name="Gowda C.L."/>
            <person name="Singh N.P."/>
            <person name="Lichtenzveig J."/>
            <person name="Gali K.K."/>
            <person name="Rubio J."/>
            <person name="Nadarajan N."/>
            <person name="Dolezel J."/>
            <person name="Bansal K.C."/>
            <person name="Xu X."/>
            <person name="Edwards D."/>
            <person name="Zhang G."/>
            <person name="Kahl G."/>
            <person name="Gil J."/>
            <person name="Singh K.B."/>
            <person name="Datta S.K."/>
            <person name="Jackson S.A."/>
            <person name="Wang J."/>
            <person name="Cook D.R."/>
        </authorList>
    </citation>
    <scope>NUCLEOTIDE SEQUENCE [LARGE SCALE GENOMIC DNA]</scope>
    <source>
        <strain evidence="4">cv. CDC Frontier</strain>
    </source>
</reference>
<dbReference type="RefSeq" id="XP_004503569.1">
    <property type="nucleotide sequence ID" value="XM_004503512.3"/>
</dbReference>
<evidence type="ECO:0000313" key="5">
    <source>
        <dbReference type="RefSeq" id="XP_004503569.1"/>
    </source>
</evidence>
<dbReference type="SUPFAM" id="SSF50978">
    <property type="entry name" value="WD40 repeat-like"/>
    <property type="match status" value="1"/>
</dbReference>
<dbReference type="PROSITE" id="PS50082">
    <property type="entry name" value="WD_REPEATS_2"/>
    <property type="match status" value="3"/>
</dbReference>
<organism evidence="4 5">
    <name type="scientific">Cicer arietinum</name>
    <name type="common">Chickpea</name>
    <name type="synonym">Garbanzo</name>
    <dbReference type="NCBI Taxonomy" id="3827"/>
    <lineage>
        <taxon>Eukaryota</taxon>
        <taxon>Viridiplantae</taxon>
        <taxon>Streptophyta</taxon>
        <taxon>Embryophyta</taxon>
        <taxon>Tracheophyta</taxon>
        <taxon>Spermatophyta</taxon>
        <taxon>Magnoliopsida</taxon>
        <taxon>eudicotyledons</taxon>
        <taxon>Gunneridae</taxon>
        <taxon>Pentapetalae</taxon>
        <taxon>rosids</taxon>
        <taxon>fabids</taxon>
        <taxon>Fabales</taxon>
        <taxon>Fabaceae</taxon>
        <taxon>Papilionoideae</taxon>
        <taxon>50 kb inversion clade</taxon>
        <taxon>NPAAA clade</taxon>
        <taxon>Hologalegina</taxon>
        <taxon>IRL clade</taxon>
        <taxon>Cicereae</taxon>
        <taxon>Cicer</taxon>
    </lineage>
</organism>
<dbReference type="PaxDb" id="3827-XP_004503569.1"/>
<protein>
    <submittedName>
        <fullName evidence="5">Uncharacterized protein LOC101510067</fullName>
    </submittedName>
</protein>
<dbReference type="InterPro" id="IPR040324">
    <property type="entry name" value="WDR44/Dgr2"/>
</dbReference>
<feature type="repeat" description="WD" evidence="3">
    <location>
        <begin position="400"/>
        <end position="434"/>
    </location>
</feature>
<dbReference type="InterPro" id="IPR015943">
    <property type="entry name" value="WD40/YVTN_repeat-like_dom_sf"/>
</dbReference>
<accession>A0A1S2YEC0</accession>
<dbReference type="PRINTS" id="PR00320">
    <property type="entry name" value="GPROTEINBRPT"/>
</dbReference>
<sequence>MELDDDQFYDTHEDFCSVSDKGSDYCSESCSSNNNYNNEFVTRFHVWTKNLESVHHRRFNFLRWMGLEYDVDSIEGDELGGDSSGGVDRFFETSGDVLGTIEGLVLDSLSNYASRSLENCVDGTEDLACMIKNLDDGTQYVVDKLDQDGTLNTLRVLGSNQLISFEEFHRDIGPSSFVRRHLQRDAESTRLLCVAKRKMKRGWLKKLDTITCFYHNQGLGETCCKDFDSGIKRVRVHPHKKRVKELSALYTEQEFKAHKGVILTMKFSPDGKYLASGGEDGIVRVWKVVEDDRSNELNIVDNDPSNIYFKMNKFSGCVAPLDVGKEKFVKTEKMKRSSPSTCVIIPPKTFRISEKPLHQFQGHSDDILDLAWSKSGFLLSSSVDKTVRLWQVGIDKCLRVFSHNNYVTCVNFSPINDKIFISGSIDGKVRIWEVVRCRVVDYIDIREIVTAVCFRPDGKGTIVGTMAGNCRLYDILDNHMKKDTQLSLQGKKKTSGKRITGFQFSPSDPSKLLVASADSHVCILSGVDVIYKFKGLRSAGQMHASFTSDGKHIVSLSEGSNVCIWNHTGQDKNTSKPKQIWSSESFLSNNASIAIPWCGIESMPLSPSLGEDLIRRSSLSSPDCFFMGRGFLSELVPKVSPTWPEETLLDSGQTVVSPTMCKSEYKFLRGACKGMSNSHLWNQVIVTAGTDGYIKVYQNYGLPVRV</sequence>
<dbReference type="eggNOG" id="KOG0283">
    <property type="taxonomic scope" value="Eukaryota"/>
</dbReference>
<keyword evidence="4" id="KW-1185">Reference proteome</keyword>